<dbReference type="EMBL" id="BK015564">
    <property type="protein sequence ID" value="DAE13250.1"/>
    <property type="molecule type" value="Genomic_DNA"/>
</dbReference>
<evidence type="ECO:0000313" key="1">
    <source>
        <dbReference type="EMBL" id="DAE13250.1"/>
    </source>
</evidence>
<organism evidence="1">
    <name type="scientific">Siphoviridae sp. ctLqe90</name>
    <dbReference type="NCBI Taxonomy" id="2825456"/>
    <lineage>
        <taxon>Viruses</taxon>
        <taxon>Duplodnaviria</taxon>
        <taxon>Heunggongvirae</taxon>
        <taxon>Uroviricota</taxon>
        <taxon>Caudoviricetes</taxon>
    </lineage>
</organism>
<sequence>MLVAKDDNDFWRLAKYRTDKAYAMGITLGSAGVPSNQELYERWKKSKGYTSSAKPSGGKNQNNVARYATGIEEGPVTYTGLAMLHGTPSKPEYVLNSDQAYNLLRNMATTRLPEMERTGTDNNCGTQYIVQGDVVLEGVNDPAKFWSGVTTAMGSRWNVTRKTRG</sequence>
<reference evidence="1" key="1">
    <citation type="journal article" date="2021" name="Proc. Natl. Acad. Sci. U.S.A.">
        <title>A Catalog of Tens of Thousands of Viruses from Human Metagenomes Reveals Hidden Associations with Chronic Diseases.</title>
        <authorList>
            <person name="Tisza M.J."/>
            <person name="Buck C.B."/>
        </authorList>
    </citation>
    <scope>NUCLEOTIDE SEQUENCE</scope>
    <source>
        <strain evidence="1">CtLqe90</strain>
    </source>
</reference>
<protein>
    <submittedName>
        <fullName evidence="1">Uncharacterized protein</fullName>
    </submittedName>
</protein>
<name>A0A8S5Q266_9CAUD</name>
<accession>A0A8S5Q266</accession>
<proteinExistence type="predicted"/>